<dbReference type="AlphaFoldDB" id="A0A2H3KWB9"/>
<sequence>MADMQGDREIVGTGASAQSEIELRWHLFLLRLHKITQPGAGKAEKRKRKAERLNDRIDRKAFSVFDVQRSAFPGAARPGDEREGGGRKRGCLQTTRRLVATSRWWAPAAHEGPGRKAESRKQKDESGKGQRTQ</sequence>
<keyword evidence="3" id="KW-1185">Reference proteome</keyword>
<proteinExistence type="predicted"/>
<protein>
    <submittedName>
        <fullName evidence="2">Uncharacterized protein</fullName>
    </submittedName>
</protein>
<dbReference type="Proteomes" id="UP000220922">
    <property type="component" value="Unassembled WGS sequence"/>
</dbReference>
<evidence type="ECO:0000256" key="1">
    <source>
        <dbReference type="SAM" id="MobiDB-lite"/>
    </source>
</evidence>
<accession>A0A2H3KWB9</accession>
<feature type="region of interest" description="Disordered" evidence="1">
    <location>
        <begin position="72"/>
        <end position="133"/>
    </location>
</feature>
<organism evidence="2 3">
    <name type="scientific">Candidatus Chloroploca asiatica</name>
    <dbReference type="NCBI Taxonomy" id="1506545"/>
    <lineage>
        <taxon>Bacteria</taxon>
        <taxon>Bacillati</taxon>
        <taxon>Chloroflexota</taxon>
        <taxon>Chloroflexia</taxon>
        <taxon>Chloroflexales</taxon>
        <taxon>Chloroflexineae</taxon>
        <taxon>Oscillochloridaceae</taxon>
        <taxon>Candidatus Chloroploca</taxon>
    </lineage>
</organism>
<gene>
    <name evidence="2" type="ORF">A9Q02_22680</name>
</gene>
<comment type="caution">
    <text evidence="2">The sequence shown here is derived from an EMBL/GenBank/DDBJ whole genome shotgun (WGS) entry which is preliminary data.</text>
</comment>
<name>A0A2H3KWB9_9CHLR</name>
<reference evidence="2 3" key="1">
    <citation type="submission" date="2016-05" db="EMBL/GenBank/DDBJ databases">
        <authorList>
            <person name="Lavstsen T."/>
            <person name="Jespersen J.S."/>
        </authorList>
    </citation>
    <scope>NUCLEOTIDE SEQUENCE [LARGE SCALE GENOMIC DNA]</scope>
    <source>
        <strain evidence="2 3">B7-9</strain>
    </source>
</reference>
<evidence type="ECO:0000313" key="2">
    <source>
        <dbReference type="EMBL" id="PDV96651.1"/>
    </source>
</evidence>
<dbReference type="EMBL" id="LYXE01000187">
    <property type="protein sequence ID" value="PDV96651.1"/>
    <property type="molecule type" value="Genomic_DNA"/>
</dbReference>
<evidence type="ECO:0000313" key="3">
    <source>
        <dbReference type="Proteomes" id="UP000220922"/>
    </source>
</evidence>
<feature type="compositionally biased region" description="Basic and acidic residues" evidence="1">
    <location>
        <begin position="112"/>
        <end position="133"/>
    </location>
</feature>